<reference evidence="3 4" key="1">
    <citation type="journal article" date="2009" name="Int. J. Syst. Evol. Microbiol.">
        <title>Paenibacillus contaminans sp. nov., isolated from a contaminated laboratory plate.</title>
        <authorList>
            <person name="Chou J.H."/>
            <person name="Lee J.H."/>
            <person name="Lin M.C."/>
            <person name="Chang P.S."/>
            <person name="Arun A.B."/>
            <person name="Young C.C."/>
            <person name="Chen W.M."/>
        </authorList>
    </citation>
    <scope>NUCLEOTIDE SEQUENCE [LARGE SCALE GENOMIC DNA]</scope>
    <source>
        <strain evidence="3 4">CKOBP-6</strain>
    </source>
</reference>
<name>A0A329MSS1_9BACL</name>
<dbReference type="PANTHER" id="PTHR34406">
    <property type="entry name" value="PROTEIN YCEI"/>
    <property type="match status" value="1"/>
</dbReference>
<protein>
    <submittedName>
        <fullName evidence="3">YceI family protein</fullName>
    </submittedName>
</protein>
<dbReference type="EMBL" id="QMFB01000001">
    <property type="protein sequence ID" value="RAV23029.1"/>
    <property type="molecule type" value="Genomic_DNA"/>
</dbReference>
<dbReference type="SMART" id="SM00867">
    <property type="entry name" value="YceI"/>
    <property type="match status" value="1"/>
</dbReference>
<evidence type="ECO:0000313" key="4">
    <source>
        <dbReference type="Proteomes" id="UP000250369"/>
    </source>
</evidence>
<evidence type="ECO:0000313" key="3">
    <source>
        <dbReference type="EMBL" id="RAV23029.1"/>
    </source>
</evidence>
<evidence type="ECO:0000256" key="1">
    <source>
        <dbReference type="ARBA" id="ARBA00008812"/>
    </source>
</evidence>
<organism evidence="3 4">
    <name type="scientific">Paenibacillus contaminans</name>
    <dbReference type="NCBI Taxonomy" id="450362"/>
    <lineage>
        <taxon>Bacteria</taxon>
        <taxon>Bacillati</taxon>
        <taxon>Bacillota</taxon>
        <taxon>Bacilli</taxon>
        <taxon>Bacillales</taxon>
        <taxon>Paenibacillaceae</taxon>
        <taxon>Paenibacillus</taxon>
    </lineage>
</organism>
<dbReference type="AlphaFoldDB" id="A0A329MSS1"/>
<dbReference type="InterPro" id="IPR007372">
    <property type="entry name" value="Lipid/polyisoprenoid-bd_YceI"/>
</dbReference>
<evidence type="ECO:0000259" key="2">
    <source>
        <dbReference type="SMART" id="SM00867"/>
    </source>
</evidence>
<dbReference type="SUPFAM" id="SSF101874">
    <property type="entry name" value="YceI-like"/>
    <property type="match status" value="1"/>
</dbReference>
<dbReference type="Proteomes" id="UP000250369">
    <property type="component" value="Unassembled WGS sequence"/>
</dbReference>
<comment type="caution">
    <text evidence="3">The sequence shown here is derived from an EMBL/GenBank/DDBJ whole genome shotgun (WGS) entry which is preliminary data.</text>
</comment>
<gene>
    <name evidence="3" type="ORF">DQG23_02175</name>
</gene>
<comment type="similarity">
    <text evidence="1">Belongs to the UPF0312 family.</text>
</comment>
<proteinExistence type="inferred from homology"/>
<feature type="domain" description="Lipid/polyisoprenoid-binding YceI-like" evidence="2">
    <location>
        <begin position="59"/>
        <end position="224"/>
    </location>
</feature>
<accession>A0A329MSS1</accession>
<dbReference type="InterPro" id="IPR036761">
    <property type="entry name" value="TTHA0802/YceI-like_sf"/>
</dbReference>
<dbReference type="Pfam" id="PF04264">
    <property type="entry name" value="YceI"/>
    <property type="match status" value="1"/>
</dbReference>
<dbReference type="RefSeq" id="WP_113029138.1">
    <property type="nucleotide sequence ID" value="NZ_QMFB01000001.1"/>
</dbReference>
<dbReference type="OrthoDB" id="9811006at2"/>
<dbReference type="PANTHER" id="PTHR34406:SF1">
    <property type="entry name" value="PROTEIN YCEI"/>
    <property type="match status" value="1"/>
</dbReference>
<sequence length="228" mass="24423">MNIKKAAISLGALVVLAGGGYAAYDYYAGNHVTIQEVIPADASVQTGTAAVEAAKLNGDWSIQPDSKVYFSVTTSKETVNFEGATVKGDWTIDTGDLTKMSGQGVVDVNALQSGNSQRDGHVKGADYLNAEANPEATFTVKSFENFPKEWNEGAKAAFTMKGTLTVKGISKDVSFETEALYTQGAFKMEGSTVVTFNDFGMKNPHTVMLDTQNDVTVQLRLNLNKKQA</sequence>
<keyword evidence="4" id="KW-1185">Reference proteome</keyword>
<dbReference type="Gene3D" id="2.40.128.110">
    <property type="entry name" value="Lipid/polyisoprenoid-binding, YceI-like"/>
    <property type="match status" value="1"/>
</dbReference>